<feature type="transmembrane region" description="Helical" evidence="6">
    <location>
        <begin position="73"/>
        <end position="91"/>
    </location>
</feature>
<organism evidence="7 8">
    <name type="scientific">Desulfofustis limnaeus</name>
    <dbReference type="NCBI Taxonomy" id="2740163"/>
    <lineage>
        <taxon>Bacteria</taxon>
        <taxon>Pseudomonadati</taxon>
        <taxon>Thermodesulfobacteriota</taxon>
        <taxon>Desulfobulbia</taxon>
        <taxon>Desulfobulbales</taxon>
        <taxon>Desulfocapsaceae</taxon>
        <taxon>Desulfofustis</taxon>
    </lineage>
</organism>
<evidence type="ECO:0000256" key="1">
    <source>
        <dbReference type="ARBA" id="ARBA00004651"/>
    </source>
</evidence>
<dbReference type="Pfam" id="PF03626">
    <property type="entry name" value="COX4_pro"/>
    <property type="match status" value="1"/>
</dbReference>
<name>A0ABM7W767_9BACT</name>
<feature type="transmembrane region" description="Helical" evidence="6">
    <location>
        <begin position="41"/>
        <end position="61"/>
    </location>
</feature>
<keyword evidence="3 6" id="KW-0812">Transmembrane</keyword>
<evidence type="ECO:0000256" key="3">
    <source>
        <dbReference type="ARBA" id="ARBA00022692"/>
    </source>
</evidence>
<keyword evidence="4 6" id="KW-1133">Transmembrane helix</keyword>
<evidence type="ECO:0000256" key="5">
    <source>
        <dbReference type="ARBA" id="ARBA00023136"/>
    </source>
</evidence>
<dbReference type="RefSeq" id="WP_284153875.1">
    <property type="nucleotide sequence ID" value="NZ_AP025516.1"/>
</dbReference>
<evidence type="ECO:0000256" key="2">
    <source>
        <dbReference type="ARBA" id="ARBA00022475"/>
    </source>
</evidence>
<feature type="transmembrane region" description="Helical" evidence="6">
    <location>
        <begin position="12"/>
        <end position="35"/>
    </location>
</feature>
<dbReference type="InterPro" id="IPR005171">
    <property type="entry name" value="Cyt_c_oxidase_su4_prok"/>
</dbReference>
<protein>
    <submittedName>
        <fullName evidence="7">Uncharacterized protein</fullName>
    </submittedName>
</protein>
<sequence length="96" mass="10816">MMEEQEQAHQLSYRFLALILGGLLALTGVTVAVSYVDWGFLNVPISLFVASSKATLVLLFFMHIKYEGMAIKVSFISTVLFLAIMISFTFWDVAFR</sequence>
<gene>
    <name evidence="7" type="ORF">DPPLL_11690</name>
</gene>
<keyword evidence="2" id="KW-1003">Cell membrane</keyword>
<evidence type="ECO:0000313" key="8">
    <source>
        <dbReference type="Proteomes" id="UP000830055"/>
    </source>
</evidence>
<proteinExistence type="predicted"/>
<dbReference type="EMBL" id="AP025516">
    <property type="protein sequence ID" value="BDD86804.1"/>
    <property type="molecule type" value="Genomic_DNA"/>
</dbReference>
<keyword evidence="8" id="KW-1185">Reference proteome</keyword>
<reference evidence="7 8" key="1">
    <citation type="submission" date="2022-01" db="EMBL/GenBank/DDBJ databases">
        <title>Desulfofustis limnae sp. nov., a novel mesophilic sulfate-reducing bacterium isolated from marsh soil.</title>
        <authorList>
            <person name="Watanabe M."/>
            <person name="Takahashi A."/>
            <person name="Kojima H."/>
            <person name="Fukui M."/>
        </authorList>
    </citation>
    <scope>NUCLEOTIDE SEQUENCE [LARGE SCALE GENOMIC DNA]</scope>
    <source>
        <strain evidence="7 8">PPLL</strain>
    </source>
</reference>
<dbReference type="Proteomes" id="UP000830055">
    <property type="component" value="Chromosome"/>
</dbReference>
<accession>A0ABM7W767</accession>
<evidence type="ECO:0000313" key="7">
    <source>
        <dbReference type="EMBL" id="BDD86804.1"/>
    </source>
</evidence>
<dbReference type="InterPro" id="IPR011743">
    <property type="entry name" value="Caa3_sub_IV"/>
</dbReference>
<comment type="subcellular location">
    <subcellularLocation>
        <location evidence="1">Cell membrane</location>
        <topology evidence="1">Multi-pass membrane protein</topology>
    </subcellularLocation>
</comment>
<evidence type="ECO:0000256" key="4">
    <source>
        <dbReference type="ARBA" id="ARBA00022989"/>
    </source>
</evidence>
<keyword evidence="5 6" id="KW-0472">Membrane</keyword>
<evidence type="ECO:0000256" key="6">
    <source>
        <dbReference type="SAM" id="Phobius"/>
    </source>
</evidence>
<dbReference type="NCBIfam" id="TIGR02229">
    <property type="entry name" value="caa3_sub_IV"/>
    <property type="match status" value="1"/>
</dbReference>